<dbReference type="Gene3D" id="1.10.10.10">
    <property type="entry name" value="Winged helix-like DNA-binding domain superfamily/Winged helix DNA-binding domain"/>
    <property type="match status" value="1"/>
</dbReference>
<dbReference type="Pfam" id="PF00486">
    <property type="entry name" value="Trans_reg_C"/>
    <property type="match status" value="1"/>
</dbReference>
<dbReference type="Pfam" id="PF00072">
    <property type="entry name" value="Response_reg"/>
    <property type="match status" value="1"/>
</dbReference>
<dbReference type="SMART" id="SM00862">
    <property type="entry name" value="Trans_reg_C"/>
    <property type="match status" value="1"/>
</dbReference>
<evidence type="ECO:0000259" key="8">
    <source>
        <dbReference type="PROSITE" id="PS50110"/>
    </source>
</evidence>
<keyword evidence="5" id="KW-0804">Transcription</keyword>
<name>A0ABT3JXN3_9XANT</name>
<dbReference type="EMBL" id="JAPCHY010000010">
    <property type="protein sequence ID" value="MCW4473226.1"/>
    <property type="molecule type" value="Genomic_DNA"/>
</dbReference>
<evidence type="ECO:0000256" key="3">
    <source>
        <dbReference type="ARBA" id="ARBA00023015"/>
    </source>
</evidence>
<gene>
    <name evidence="10" type="ORF">OK345_12005</name>
</gene>
<comment type="caution">
    <text evidence="10">The sequence shown here is derived from an EMBL/GenBank/DDBJ whole genome shotgun (WGS) entry which is preliminary data.</text>
</comment>
<sequence>MGGHDDPAGDTPAATRTELEGLAVWVVEDDPELLELMVDDLRWRGAQVRGMDSGEALYRELAVGRCDIVVLDVGLPGEDGYTVTRHLRRAVDIGIVMLTGRGGAHDMAHGLSLGADIYLVKPLDLDVLAAALRSLRRRLPPAMAAGTPAAMAPAPRQWSLQADGWKLCAPDGQVLALTEAERAFLRALFATPSAPVERETLIAAITDQPWDFDPHRLEVLVHRLRSRVKTATGQPLPVRALRGVGYLCLPNGD</sequence>
<organism evidence="10 11">
    <name type="scientific">Xanthomonas chitinilytica</name>
    <dbReference type="NCBI Taxonomy" id="2989819"/>
    <lineage>
        <taxon>Bacteria</taxon>
        <taxon>Pseudomonadati</taxon>
        <taxon>Pseudomonadota</taxon>
        <taxon>Gammaproteobacteria</taxon>
        <taxon>Lysobacterales</taxon>
        <taxon>Lysobacteraceae</taxon>
        <taxon>Xanthomonas</taxon>
    </lineage>
</organism>
<keyword evidence="2" id="KW-0902">Two-component regulatory system</keyword>
<evidence type="ECO:0000256" key="4">
    <source>
        <dbReference type="ARBA" id="ARBA00023125"/>
    </source>
</evidence>
<feature type="modified residue" description="4-aspartylphosphate" evidence="6">
    <location>
        <position position="72"/>
    </location>
</feature>
<accession>A0ABT3JXN3</accession>
<keyword evidence="1 6" id="KW-0597">Phosphoprotein</keyword>
<keyword evidence="4 7" id="KW-0238">DNA-binding</keyword>
<feature type="DNA-binding region" description="OmpR/PhoB-type" evidence="7">
    <location>
        <begin position="148"/>
        <end position="250"/>
    </location>
</feature>
<dbReference type="CDD" id="cd17574">
    <property type="entry name" value="REC_OmpR"/>
    <property type="match status" value="1"/>
</dbReference>
<dbReference type="PROSITE" id="PS51755">
    <property type="entry name" value="OMPR_PHOB"/>
    <property type="match status" value="1"/>
</dbReference>
<dbReference type="InterPro" id="IPR036388">
    <property type="entry name" value="WH-like_DNA-bd_sf"/>
</dbReference>
<feature type="domain" description="OmpR/PhoB-type" evidence="9">
    <location>
        <begin position="148"/>
        <end position="250"/>
    </location>
</feature>
<dbReference type="PANTHER" id="PTHR48111">
    <property type="entry name" value="REGULATOR OF RPOS"/>
    <property type="match status" value="1"/>
</dbReference>
<feature type="domain" description="Response regulatory" evidence="8">
    <location>
        <begin position="23"/>
        <end position="136"/>
    </location>
</feature>
<dbReference type="SUPFAM" id="SSF46894">
    <property type="entry name" value="C-terminal effector domain of the bipartite response regulators"/>
    <property type="match status" value="1"/>
</dbReference>
<reference evidence="10 11" key="1">
    <citation type="submission" date="2022-10" db="EMBL/GenBank/DDBJ databases">
        <title>Xanthomonas sp. H13-6.</title>
        <authorList>
            <person name="Liu X."/>
            <person name="Deng Z."/>
            <person name="Jiang Y."/>
            <person name="Yu T."/>
            <person name="Ai J."/>
        </authorList>
    </citation>
    <scope>NUCLEOTIDE SEQUENCE [LARGE SCALE GENOMIC DNA]</scope>
    <source>
        <strain evidence="10 11">H13-6</strain>
    </source>
</reference>
<evidence type="ECO:0000313" key="11">
    <source>
        <dbReference type="Proteomes" id="UP001209922"/>
    </source>
</evidence>
<evidence type="ECO:0000256" key="2">
    <source>
        <dbReference type="ARBA" id="ARBA00023012"/>
    </source>
</evidence>
<evidence type="ECO:0000256" key="6">
    <source>
        <dbReference type="PROSITE-ProRule" id="PRU00169"/>
    </source>
</evidence>
<proteinExistence type="predicted"/>
<dbReference type="SUPFAM" id="SSF52172">
    <property type="entry name" value="CheY-like"/>
    <property type="match status" value="1"/>
</dbReference>
<dbReference type="Gene3D" id="3.40.50.2300">
    <property type="match status" value="1"/>
</dbReference>
<protein>
    <submittedName>
        <fullName evidence="10">Response regulator transcription factor</fullName>
    </submittedName>
</protein>
<dbReference type="RefSeq" id="WP_265128216.1">
    <property type="nucleotide sequence ID" value="NZ_JAPCHY010000010.1"/>
</dbReference>
<dbReference type="InterPro" id="IPR016032">
    <property type="entry name" value="Sig_transdc_resp-reg_C-effctor"/>
</dbReference>
<dbReference type="PANTHER" id="PTHR48111:SF1">
    <property type="entry name" value="TWO-COMPONENT RESPONSE REGULATOR ORR33"/>
    <property type="match status" value="1"/>
</dbReference>
<dbReference type="InterPro" id="IPR011006">
    <property type="entry name" value="CheY-like_superfamily"/>
</dbReference>
<keyword evidence="11" id="KW-1185">Reference proteome</keyword>
<dbReference type="InterPro" id="IPR001789">
    <property type="entry name" value="Sig_transdc_resp-reg_receiver"/>
</dbReference>
<evidence type="ECO:0000313" key="10">
    <source>
        <dbReference type="EMBL" id="MCW4473226.1"/>
    </source>
</evidence>
<dbReference type="InterPro" id="IPR001867">
    <property type="entry name" value="OmpR/PhoB-type_DNA-bd"/>
</dbReference>
<evidence type="ECO:0000256" key="7">
    <source>
        <dbReference type="PROSITE-ProRule" id="PRU01091"/>
    </source>
</evidence>
<dbReference type="Proteomes" id="UP001209922">
    <property type="component" value="Unassembled WGS sequence"/>
</dbReference>
<dbReference type="InterPro" id="IPR039420">
    <property type="entry name" value="WalR-like"/>
</dbReference>
<dbReference type="PROSITE" id="PS50110">
    <property type="entry name" value="RESPONSE_REGULATORY"/>
    <property type="match status" value="1"/>
</dbReference>
<keyword evidence="3" id="KW-0805">Transcription regulation</keyword>
<dbReference type="SMART" id="SM00448">
    <property type="entry name" value="REC"/>
    <property type="match status" value="1"/>
</dbReference>
<evidence type="ECO:0000256" key="1">
    <source>
        <dbReference type="ARBA" id="ARBA00022553"/>
    </source>
</evidence>
<evidence type="ECO:0000259" key="9">
    <source>
        <dbReference type="PROSITE" id="PS51755"/>
    </source>
</evidence>
<evidence type="ECO:0000256" key="5">
    <source>
        <dbReference type="ARBA" id="ARBA00023163"/>
    </source>
</evidence>